<dbReference type="RefSeq" id="WP_309309375.1">
    <property type="nucleotide sequence ID" value="NZ_CP133594.1"/>
</dbReference>
<organism evidence="1 2">
    <name type="scientific">Methanolobus mangrovi</name>
    <dbReference type="NCBI Taxonomy" id="3072977"/>
    <lineage>
        <taxon>Archaea</taxon>
        <taxon>Methanobacteriati</taxon>
        <taxon>Methanobacteriota</taxon>
        <taxon>Stenosarchaea group</taxon>
        <taxon>Methanomicrobia</taxon>
        <taxon>Methanosarcinales</taxon>
        <taxon>Methanosarcinaceae</taxon>
        <taxon>Methanolobus</taxon>
    </lineage>
</organism>
<dbReference type="KEGG" id="mmav:RE476_05365"/>
<dbReference type="GeneID" id="84229548"/>
<name>A0AA51UI20_9EURY</name>
<gene>
    <name evidence="1" type="ORF">RE476_05365</name>
</gene>
<protein>
    <submittedName>
        <fullName evidence="1">Uncharacterized protein</fullName>
    </submittedName>
</protein>
<dbReference type="Proteomes" id="UP001183006">
    <property type="component" value="Chromosome"/>
</dbReference>
<sequence length="74" mass="8685">MDEDINELGKRATRLGYELMALEDELDIIIEGIENTTNVDEKVELIRQKGRIECEIADIKDERYKLNERLLNSF</sequence>
<dbReference type="AlphaFoldDB" id="A0AA51UI20"/>
<reference evidence="1" key="1">
    <citation type="submission" date="2023-08" db="EMBL/GenBank/DDBJ databases">
        <title>Methanolobus mangrovi sp. nov. and Methanolobus sediminis sp. nov, two novel methylotrophic methanogens isolated from mangrove sediments in China.</title>
        <authorList>
            <person name="Zhou J."/>
        </authorList>
    </citation>
    <scope>NUCLEOTIDE SEQUENCE</scope>
    <source>
        <strain evidence="1">FTZ2</strain>
    </source>
</reference>
<evidence type="ECO:0000313" key="2">
    <source>
        <dbReference type="Proteomes" id="UP001183006"/>
    </source>
</evidence>
<evidence type="ECO:0000313" key="1">
    <source>
        <dbReference type="EMBL" id="WMW23259.1"/>
    </source>
</evidence>
<dbReference type="EMBL" id="CP133594">
    <property type="protein sequence ID" value="WMW23259.1"/>
    <property type="molecule type" value="Genomic_DNA"/>
</dbReference>
<keyword evidence="2" id="KW-1185">Reference proteome</keyword>
<proteinExistence type="predicted"/>
<accession>A0AA51UI20</accession>